<keyword evidence="6" id="KW-1185">Reference proteome</keyword>
<accession>A0A8S1CPJ4</accession>
<dbReference type="PROSITE" id="PS00233">
    <property type="entry name" value="CHIT_BIND_RR_1"/>
    <property type="match status" value="1"/>
</dbReference>
<dbReference type="OrthoDB" id="8194276at2759"/>
<evidence type="ECO:0008006" key="7">
    <source>
        <dbReference type="Google" id="ProtNLM"/>
    </source>
</evidence>
<dbReference type="InterPro" id="IPR031311">
    <property type="entry name" value="CHIT_BIND_RR_consensus"/>
</dbReference>
<dbReference type="Proteomes" id="UP000494165">
    <property type="component" value="Unassembled WGS sequence"/>
</dbReference>
<dbReference type="Pfam" id="PF00379">
    <property type="entry name" value="Chitin_bind_4"/>
    <property type="match status" value="1"/>
</dbReference>
<dbReference type="GO" id="GO:0042302">
    <property type="term" value="F:structural constituent of cuticle"/>
    <property type="evidence" value="ECO:0007669"/>
    <property type="project" value="UniProtKB-UniRule"/>
</dbReference>
<evidence type="ECO:0000256" key="2">
    <source>
        <dbReference type="PROSITE-ProRule" id="PRU00497"/>
    </source>
</evidence>
<protein>
    <recommendedName>
        <fullName evidence="7">Cuticle protein</fullName>
    </recommendedName>
</protein>
<dbReference type="GO" id="GO:0005615">
    <property type="term" value="C:extracellular space"/>
    <property type="evidence" value="ECO:0007669"/>
    <property type="project" value="TreeGrafter"/>
</dbReference>
<dbReference type="PROSITE" id="PS51155">
    <property type="entry name" value="CHIT_BIND_RR_2"/>
    <property type="match status" value="1"/>
</dbReference>
<evidence type="ECO:0000256" key="3">
    <source>
        <dbReference type="SAM" id="MobiDB-lite"/>
    </source>
</evidence>
<dbReference type="EMBL" id="CADEPI010000064">
    <property type="protein sequence ID" value="CAB3371666.1"/>
    <property type="molecule type" value="Genomic_DNA"/>
</dbReference>
<dbReference type="InterPro" id="IPR051217">
    <property type="entry name" value="Insect_Cuticle_Struc_Prot"/>
</dbReference>
<evidence type="ECO:0000256" key="4">
    <source>
        <dbReference type="SAM" id="SignalP"/>
    </source>
</evidence>
<organism evidence="5 6">
    <name type="scientific">Cloeon dipterum</name>
    <dbReference type="NCBI Taxonomy" id="197152"/>
    <lineage>
        <taxon>Eukaryota</taxon>
        <taxon>Metazoa</taxon>
        <taxon>Ecdysozoa</taxon>
        <taxon>Arthropoda</taxon>
        <taxon>Hexapoda</taxon>
        <taxon>Insecta</taxon>
        <taxon>Pterygota</taxon>
        <taxon>Palaeoptera</taxon>
        <taxon>Ephemeroptera</taxon>
        <taxon>Pisciforma</taxon>
        <taxon>Baetidae</taxon>
        <taxon>Cloeon</taxon>
    </lineage>
</organism>
<dbReference type="AlphaFoldDB" id="A0A8S1CPJ4"/>
<evidence type="ECO:0000313" key="5">
    <source>
        <dbReference type="EMBL" id="CAB3371666.1"/>
    </source>
</evidence>
<reference evidence="5 6" key="1">
    <citation type="submission" date="2020-04" db="EMBL/GenBank/DDBJ databases">
        <authorList>
            <person name="Alioto T."/>
            <person name="Alioto T."/>
            <person name="Gomez Garrido J."/>
        </authorList>
    </citation>
    <scope>NUCLEOTIDE SEQUENCE [LARGE SCALE GENOMIC DNA]</scope>
</reference>
<dbReference type="PANTHER" id="PTHR12236">
    <property type="entry name" value="STRUCTURAL CONTITUENT OF CUTICLE"/>
    <property type="match status" value="1"/>
</dbReference>
<gene>
    <name evidence="5" type="ORF">CLODIP_2_CD03957</name>
</gene>
<evidence type="ECO:0000256" key="1">
    <source>
        <dbReference type="ARBA" id="ARBA00022460"/>
    </source>
</evidence>
<evidence type="ECO:0000313" key="6">
    <source>
        <dbReference type="Proteomes" id="UP000494165"/>
    </source>
</evidence>
<dbReference type="GO" id="GO:0031012">
    <property type="term" value="C:extracellular matrix"/>
    <property type="evidence" value="ECO:0007669"/>
    <property type="project" value="TreeGrafter"/>
</dbReference>
<dbReference type="PRINTS" id="PR00947">
    <property type="entry name" value="CUTICLE"/>
</dbReference>
<feature type="chain" id="PRO_5035935462" description="Cuticle protein" evidence="4">
    <location>
        <begin position="17"/>
        <end position="270"/>
    </location>
</feature>
<dbReference type="InterPro" id="IPR000618">
    <property type="entry name" value="Insect_cuticle"/>
</dbReference>
<keyword evidence="4" id="KW-0732">Signal</keyword>
<keyword evidence="1 2" id="KW-0193">Cuticle</keyword>
<comment type="caution">
    <text evidence="5">The sequence shown here is derived from an EMBL/GenBank/DDBJ whole genome shotgun (WGS) entry which is preliminary data.</text>
</comment>
<dbReference type="PANTHER" id="PTHR12236:SF18">
    <property type="entry name" value="CUTICULAR PROTEIN 66D"/>
    <property type="match status" value="1"/>
</dbReference>
<feature type="signal peptide" evidence="4">
    <location>
        <begin position="1"/>
        <end position="16"/>
    </location>
</feature>
<proteinExistence type="predicted"/>
<feature type="region of interest" description="Disordered" evidence="3">
    <location>
        <begin position="223"/>
        <end position="270"/>
    </location>
</feature>
<feature type="compositionally biased region" description="Low complexity" evidence="3">
    <location>
        <begin position="225"/>
        <end position="270"/>
    </location>
</feature>
<name>A0A8S1CPJ4_9INSE</name>
<sequence length="270" mass="28989">MLKATLLLAALGVARAGVVPVQQHQQQQLQLQPQQYLAQGPAPTYIAAAPAGFGQQVRALPPIYRTAAPAAVAVPQQALYRAAPAPAAVAINPAQFAYRPAVAAAPAQFAYRTAACPAPVAAAAPCPAAAPIQDYQNQALAAQRAVQAPQYNFSFDVKDDQFTNYQNRKEQREGDQIKGSYSVVDSDGFIRTVTYTADPVGGFKAEVIREPTDIKVLIPTPAPAPAAAQRAAAPRVAQQQYQPQPQQYQQQQYQPQQQYQAQQYQQPAAV</sequence>